<protein>
    <submittedName>
        <fullName evidence="3">Cupin domain-containing protein</fullName>
    </submittedName>
</protein>
<dbReference type="EMBL" id="JBHSQH010000001">
    <property type="protein sequence ID" value="MFC5972549.1"/>
    <property type="molecule type" value="Genomic_DNA"/>
</dbReference>
<sequence>MDIVSSEEWETAEAAEGVELGQLVVGESVSLQYFHIEPGADVPEHSHPHEQTGYVVQGTLTFVVDGEELSVGPGDAYDIPSDEPHAARNDGEEVVTGVEVFSPPREEVPWGE</sequence>
<dbReference type="InterPro" id="IPR011051">
    <property type="entry name" value="RmlC_Cupin_sf"/>
</dbReference>
<accession>A0ABD5RQJ2</accession>
<dbReference type="Gene3D" id="2.60.120.10">
    <property type="entry name" value="Jelly Rolls"/>
    <property type="match status" value="1"/>
</dbReference>
<feature type="region of interest" description="Disordered" evidence="1">
    <location>
        <begin position="73"/>
        <end position="92"/>
    </location>
</feature>
<evidence type="ECO:0000313" key="4">
    <source>
        <dbReference type="Proteomes" id="UP001596099"/>
    </source>
</evidence>
<dbReference type="Proteomes" id="UP001596099">
    <property type="component" value="Unassembled WGS sequence"/>
</dbReference>
<dbReference type="RefSeq" id="WP_247416021.1">
    <property type="nucleotide sequence ID" value="NZ_JALLGW010000001.1"/>
</dbReference>
<dbReference type="CDD" id="cd02238">
    <property type="entry name" value="cupin_KdgF"/>
    <property type="match status" value="1"/>
</dbReference>
<dbReference type="InterPro" id="IPR013096">
    <property type="entry name" value="Cupin_2"/>
</dbReference>
<feature type="domain" description="Cupin type-2" evidence="2">
    <location>
        <begin position="33"/>
        <end position="100"/>
    </location>
</feature>
<evidence type="ECO:0000313" key="3">
    <source>
        <dbReference type="EMBL" id="MFC5972549.1"/>
    </source>
</evidence>
<comment type="caution">
    <text evidence="3">The sequence shown here is derived from an EMBL/GenBank/DDBJ whole genome shotgun (WGS) entry which is preliminary data.</text>
</comment>
<proteinExistence type="predicted"/>
<evidence type="ECO:0000259" key="2">
    <source>
        <dbReference type="Pfam" id="PF07883"/>
    </source>
</evidence>
<dbReference type="InterPro" id="IPR052535">
    <property type="entry name" value="Bacilysin_H2HPP_isomerase"/>
</dbReference>
<dbReference type="InterPro" id="IPR014710">
    <property type="entry name" value="RmlC-like_jellyroll"/>
</dbReference>
<evidence type="ECO:0000256" key="1">
    <source>
        <dbReference type="SAM" id="MobiDB-lite"/>
    </source>
</evidence>
<feature type="compositionally biased region" description="Basic and acidic residues" evidence="1">
    <location>
        <begin position="82"/>
        <end position="91"/>
    </location>
</feature>
<dbReference type="Pfam" id="PF07883">
    <property type="entry name" value="Cupin_2"/>
    <property type="match status" value="1"/>
</dbReference>
<reference evidence="3 4" key="1">
    <citation type="journal article" date="2019" name="Int. J. Syst. Evol. Microbiol.">
        <title>The Global Catalogue of Microorganisms (GCM) 10K type strain sequencing project: providing services to taxonomists for standard genome sequencing and annotation.</title>
        <authorList>
            <consortium name="The Broad Institute Genomics Platform"/>
            <consortium name="The Broad Institute Genome Sequencing Center for Infectious Disease"/>
            <person name="Wu L."/>
            <person name="Ma J."/>
        </authorList>
    </citation>
    <scope>NUCLEOTIDE SEQUENCE [LARGE SCALE GENOMIC DNA]</scope>
    <source>
        <strain evidence="3 4">CGMCC 1.12543</strain>
    </source>
</reference>
<keyword evidence="4" id="KW-1185">Reference proteome</keyword>
<dbReference type="AlphaFoldDB" id="A0ABD5RQJ2"/>
<dbReference type="SUPFAM" id="SSF51182">
    <property type="entry name" value="RmlC-like cupins"/>
    <property type="match status" value="1"/>
</dbReference>
<dbReference type="PANTHER" id="PTHR40112:SF1">
    <property type="entry name" value="H2HPP ISOMERASE"/>
    <property type="match status" value="1"/>
</dbReference>
<name>A0ABD5RQJ2_9EURY</name>
<gene>
    <name evidence="3" type="ORF">ACFPYI_14510</name>
</gene>
<organism evidence="3 4">
    <name type="scientific">Halomarina salina</name>
    <dbReference type="NCBI Taxonomy" id="1872699"/>
    <lineage>
        <taxon>Archaea</taxon>
        <taxon>Methanobacteriati</taxon>
        <taxon>Methanobacteriota</taxon>
        <taxon>Stenosarchaea group</taxon>
        <taxon>Halobacteria</taxon>
        <taxon>Halobacteriales</taxon>
        <taxon>Natronomonadaceae</taxon>
        <taxon>Halomarina</taxon>
    </lineage>
</organism>
<dbReference type="PANTHER" id="PTHR40112">
    <property type="entry name" value="H2HPP ISOMERASE"/>
    <property type="match status" value="1"/>
</dbReference>